<comment type="catalytic activity">
    <reaction evidence="3">
        <text>(6R)-10-formyltetrahydrofolate + H2O = (6S)-5,6,7,8-tetrahydrofolate + formate + H(+)</text>
        <dbReference type="Rhea" id="RHEA:19833"/>
        <dbReference type="ChEBI" id="CHEBI:15377"/>
        <dbReference type="ChEBI" id="CHEBI:15378"/>
        <dbReference type="ChEBI" id="CHEBI:15740"/>
        <dbReference type="ChEBI" id="CHEBI:57453"/>
        <dbReference type="ChEBI" id="CHEBI:195366"/>
        <dbReference type="EC" id="3.5.1.10"/>
    </reaction>
</comment>
<proteinExistence type="inferred from homology"/>
<comment type="function">
    <text evidence="3">Catalyzes the hydrolysis of 10-formyltetrahydrofolate (formyl-FH4) to formate and tetrahydrofolate (FH4).</text>
</comment>
<name>A0A559IWD8_9BACL</name>
<evidence type="ECO:0000256" key="4">
    <source>
        <dbReference type="NCBIfam" id="TIGR00655"/>
    </source>
</evidence>
<evidence type="ECO:0000256" key="2">
    <source>
        <dbReference type="ARBA" id="ARBA00022801"/>
    </source>
</evidence>
<dbReference type="UniPathway" id="UPA00074">
    <property type="reaction ID" value="UER00170"/>
</dbReference>
<evidence type="ECO:0000259" key="5">
    <source>
        <dbReference type="PROSITE" id="PS51671"/>
    </source>
</evidence>
<dbReference type="InterPro" id="IPR036477">
    <property type="entry name" value="Formyl_transf_N_sf"/>
</dbReference>
<dbReference type="HAMAP" id="MF_01927">
    <property type="entry name" value="PurU"/>
    <property type="match status" value="1"/>
</dbReference>
<gene>
    <name evidence="3 6" type="primary">purU</name>
    <name evidence="6" type="ORF">FPZ44_02085</name>
</gene>
<dbReference type="Gene3D" id="3.30.70.260">
    <property type="match status" value="1"/>
</dbReference>
<keyword evidence="7" id="KW-1185">Reference proteome</keyword>
<dbReference type="SUPFAM" id="SSF55021">
    <property type="entry name" value="ACT-like"/>
    <property type="match status" value="1"/>
</dbReference>
<keyword evidence="3" id="KW-0658">Purine biosynthesis</keyword>
<dbReference type="AlphaFoldDB" id="A0A559IWD8"/>
<organism evidence="6 7">
    <name type="scientific">Paenibacillus agilis</name>
    <dbReference type="NCBI Taxonomy" id="3020863"/>
    <lineage>
        <taxon>Bacteria</taxon>
        <taxon>Bacillati</taxon>
        <taxon>Bacillota</taxon>
        <taxon>Bacilli</taxon>
        <taxon>Bacillales</taxon>
        <taxon>Paenibacillaceae</taxon>
        <taxon>Paenibacillus</taxon>
    </lineage>
</organism>
<comment type="caution">
    <text evidence="6">The sequence shown here is derived from an EMBL/GenBank/DDBJ whole genome shotgun (WGS) entry which is preliminary data.</text>
</comment>
<feature type="active site" evidence="3">
    <location>
        <position position="245"/>
    </location>
</feature>
<dbReference type="EMBL" id="VNJK01000001">
    <property type="protein sequence ID" value="TVX91950.1"/>
    <property type="molecule type" value="Genomic_DNA"/>
</dbReference>
<dbReference type="CDD" id="cd08648">
    <property type="entry name" value="FMT_core_Formyl-FH4-Hydrolase_C"/>
    <property type="match status" value="1"/>
</dbReference>
<dbReference type="InterPro" id="IPR044074">
    <property type="entry name" value="PurU_ACT"/>
</dbReference>
<dbReference type="PROSITE" id="PS51671">
    <property type="entry name" value="ACT"/>
    <property type="match status" value="1"/>
</dbReference>
<dbReference type="EC" id="3.5.1.10" evidence="3 4"/>
<evidence type="ECO:0000256" key="1">
    <source>
        <dbReference type="ARBA" id="ARBA00022563"/>
    </source>
</evidence>
<dbReference type="InterPro" id="IPR045865">
    <property type="entry name" value="ACT-like_dom_sf"/>
</dbReference>
<evidence type="ECO:0000313" key="6">
    <source>
        <dbReference type="EMBL" id="TVX91950.1"/>
    </source>
</evidence>
<evidence type="ECO:0000313" key="7">
    <source>
        <dbReference type="Proteomes" id="UP000318102"/>
    </source>
</evidence>
<dbReference type="RefSeq" id="WP_144986939.1">
    <property type="nucleotide sequence ID" value="NZ_VNJK01000001.1"/>
</dbReference>
<dbReference type="Pfam" id="PF01842">
    <property type="entry name" value="ACT"/>
    <property type="match status" value="1"/>
</dbReference>
<evidence type="ECO:0000256" key="3">
    <source>
        <dbReference type="HAMAP-Rule" id="MF_01927"/>
    </source>
</evidence>
<dbReference type="InterPro" id="IPR002912">
    <property type="entry name" value="ACT_dom"/>
</dbReference>
<dbReference type="SUPFAM" id="SSF53328">
    <property type="entry name" value="Formyltransferase"/>
    <property type="match status" value="1"/>
</dbReference>
<comment type="similarity">
    <text evidence="3">Belongs to the PurU family.</text>
</comment>
<dbReference type="CDD" id="cd04875">
    <property type="entry name" value="ACT_F4HF-DF"/>
    <property type="match status" value="1"/>
</dbReference>
<dbReference type="OrthoDB" id="9806170at2"/>
<dbReference type="Gene3D" id="3.40.50.170">
    <property type="entry name" value="Formyl transferase, N-terminal domain"/>
    <property type="match status" value="1"/>
</dbReference>
<dbReference type="Pfam" id="PF00551">
    <property type="entry name" value="Formyl_trans_N"/>
    <property type="match status" value="1"/>
</dbReference>
<dbReference type="PRINTS" id="PR01575">
    <property type="entry name" value="FFH4HYDRLASE"/>
</dbReference>
<reference evidence="6 7" key="1">
    <citation type="submission" date="2019-07" db="EMBL/GenBank/DDBJ databases">
        <authorList>
            <person name="Kim J."/>
        </authorList>
    </citation>
    <scope>NUCLEOTIDE SEQUENCE [LARGE SCALE GENOMIC DNA]</scope>
    <source>
        <strain evidence="6 7">N4</strain>
    </source>
</reference>
<accession>A0A559IWD8</accession>
<dbReference type="Proteomes" id="UP000318102">
    <property type="component" value="Unassembled WGS sequence"/>
</dbReference>
<sequence length="301" mass="34595">MTHQHTMTQARLEADKERMNRGRMLISCPDRAGIVAAVSKFLFEYDANIVQSDQYTMDPDGGMFFMRIEFDMVGLGERLAQLKKDFSAIAESFEMQWRITRVCDKKRLAIFVSKEDHCLVELLWQWQAGDLDAEIVMVISNHNDMREYVESFGIPYHHIPVTPDTKAEAERRQIELVEGNADVIILARYMQIISPRFIEVYKNQIINIHHSFLPAFVGGKPYHQAYTRGVKLIGATAHFVTEELDGGPIIEQDVGRVTHSADVNELKRIGRTIERVVLARAVQWHAEDRVLVHQNKTVVFN</sequence>
<dbReference type="GO" id="GO:0006189">
    <property type="term" value="P:'de novo' IMP biosynthetic process"/>
    <property type="evidence" value="ECO:0007669"/>
    <property type="project" value="UniProtKB-UniRule"/>
</dbReference>
<dbReference type="PANTHER" id="PTHR42706:SF1">
    <property type="entry name" value="FORMYLTETRAHYDROFOLATE DEFORMYLASE 2, MITOCHONDRIAL"/>
    <property type="match status" value="1"/>
</dbReference>
<keyword evidence="1 3" id="KW-0554">One-carbon metabolism</keyword>
<dbReference type="NCBIfam" id="NF004684">
    <property type="entry name" value="PRK06027.1"/>
    <property type="match status" value="1"/>
</dbReference>
<dbReference type="InterPro" id="IPR041729">
    <property type="entry name" value="Formyl-FH4-Hydrolase_C"/>
</dbReference>
<dbReference type="GO" id="GO:0006730">
    <property type="term" value="P:one-carbon metabolic process"/>
    <property type="evidence" value="ECO:0007669"/>
    <property type="project" value="UniProtKB-KW"/>
</dbReference>
<dbReference type="GO" id="GO:0008864">
    <property type="term" value="F:formyltetrahydrofolate deformylase activity"/>
    <property type="evidence" value="ECO:0007669"/>
    <property type="project" value="UniProtKB-UniRule"/>
</dbReference>
<keyword evidence="2 3" id="KW-0378">Hydrolase</keyword>
<dbReference type="InterPro" id="IPR004810">
    <property type="entry name" value="PurU"/>
</dbReference>
<dbReference type="PANTHER" id="PTHR42706">
    <property type="entry name" value="FORMYLTETRAHYDROFOLATE DEFORMYLASE"/>
    <property type="match status" value="1"/>
</dbReference>
<dbReference type="PIRSF" id="PIRSF036480">
    <property type="entry name" value="FormyFH4_hydr"/>
    <property type="match status" value="1"/>
</dbReference>
<comment type="pathway">
    <text evidence="3">Purine metabolism; IMP biosynthesis via de novo pathway; formate from 10-formyl-5,6,7,8-tetrahydrofolate: step 1/1.</text>
</comment>
<feature type="domain" description="ACT" evidence="5">
    <location>
        <begin position="23"/>
        <end position="101"/>
    </location>
</feature>
<protein>
    <recommendedName>
        <fullName evidence="3 4">Formyltetrahydrofolate deformylase</fullName>
        <ecNumber evidence="3 4">3.5.1.10</ecNumber>
    </recommendedName>
    <alternativeName>
        <fullName evidence="3">Formyl-FH(4) hydrolase</fullName>
    </alternativeName>
</protein>
<dbReference type="NCBIfam" id="TIGR00655">
    <property type="entry name" value="PurU"/>
    <property type="match status" value="1"/>
</dbReference>
<dbReference type="InterPro" id="IPR002376">
    <property type="entry name" value="Formyl_transf_N"/>
</dbReference>